<protein>
    <submittedName>
        <fullName evidence="2">Uncharacterized protein</fullName>
    </submittedName>
</protein>
<reference evidence="2" key="1">
    <citation type="submission" date="2022-11" db="UniProtKB">
        <authorList>
            <consortium name="WormBaseParasite"/>
        </authorList>
    </citation>
    <scope>IDENTIFICATION</scope>
</reference>
<evidence type="ECO:0000313" key="2">
    <source>
        <dbReference type="WBParaSite" id="nRc.2.0.1.t11327-RA"/>
    </source>
</evidence>
<accession>A0A915IBR0</accession>
<keyword evidence="1" id="KW-1185">Reference proteome</keyword>
<dbReference type="WBParaSite" id="nRc.2.0.1.t11327-RA">
    <property type="protein sequence ID" value="nRc.2.0.1.t11327-RA"/>
    <property type="gene ID" value="nRc.2.0.1.g11327"/>
</dbReference>
<name>A0A915IBR0_ROMCU</name>
<sequence>MTASITKIPKNFKFYDLELIEKYRQESNFKRLQQDILPPISANCSKTGGFLEILANFYAGECFLEIFSTENKLKPDISNKELF</sequence>
<organism evidence="1 2">
    <name type="scientific">Romanomermis culicivorax</name>
    <name type="common">Nematode worm</name>
    <dbReference type="NCBI Taxonomy" id="13658"/>
    <lineage>
        <taxon>Eukaryota</taxon>
        <taxon>Metazoa</taxon>
        <taxon>Ecdysozoa</taxon>
        <taxon>Nematoda</taxon>
        <taxon>Enoplea</taxon>
        <taxon>Dorylaimia</taxon>
        <taxon>Mermithida</taxon>
        <taxon>Mermithoidea</taxon>
        <taxon>Mermithidae</taxon>
        <taxon>Romanomermis</taxon>
    </lineage>
</organism>
<evidence type="ECO:0000313" key="1">
    <source>
        <dbReference type="Proteomes" id="UP000887565"/>
    </source>
</evidence>
<proteinExistence type="predicted"/>
<dbReference type="Proteomes" id="UP000887565">
    <property type="component" value="Unplaced"/>
</dbReference>
<dbReference type="AlphaFoldDB" id="A0A915IBR0"/>